<proteinExistence type="predicted"/>
<sequence length="152" mass="16962">MAPKSQGAMTNVVPYGRLLESTSSSDFCCTIFADTQELSIKQSLLQKLSPAVLDTPQAPRGRQLINKGLHVIASQKPKPDGAAMPLWSFKGVIERHTWVPVCRTGKDHVIPYGFDLEMEAMLRVEPWTNEESREGHNKACLRHIEACCRDTL</sequence>
<dbReference type="Proteomes" id="UP000028990">
    <property type="component" value="Unassembled WGS sequence"/>
</dbReference>
<name>A0A091DXS7_FUKDA</name>
<dbReference type="EMBL" id="KN121889">
    <property type="protein sequence ID" value="KFO35100.1"/>
    <property type="molecule type" value="Genomic_DNA"/>
</dbReference>
<dbReference type="AlphaFoldDB" id="A0A091DXS7"/>
<protein>
    <submittedName>
        <fullName evidence="1">Uncharacterized protein</fullName>
    </submittedName>
</protein>
<evidence type="ECO:0000313" key="2">
    <source>
        <dbReference type="Proteomes" id="UP000028990"/>
    </source>
</evidence>
<reference evidence="1 2" key="1">
    <citation type="submission" date="2013-11" db="EMBL/GenBank/DDBJ databases">
        <title>The Damaraland mole rat (Fukomys damarensis) genome and evolution of African mole rats.</title>
        <authorList>
            <person name="Gladyshev V.N."/>
            <person name="Fang X."/>
        </authorList>
    </citation>
    <scope>NUCLEOTIDE SEQUENCE [LARGE SCALE GENOMIC DNA]</scope>
    <source>
        <tissue evidence="1">Liver</tissue>
    </source>
</reference>
<gene>
    <name evidence="1" type="ORF">H920_03498</name>
</gene>
<organism evidence="1 2">
    <name type="scientific">Fukomys damarensis</name>
    <name type="common">Damaraland mole rat</name>
    <name type="synonym">Cryptomys damarensis</name>
    <dbReference type="NCBI Taxonomy" id="885580"/>
    <lineage>
        <taxon>Eukaryota</taxon>
        <taxon>Metazoa</taxon>
        <taxon>Chordata</taxon>
        <taxon>Craniata</taxon>
        <taxon>Vertebrata</taxon>
        <taxon>Euteleostomi</taxon>
        <taxon>Mammalia</taxon>
        <taxon>Eutheria</taxon>
        <taxon>Euarchontoglires</taxon>
        <taxon>Glires</taxon>
        <taxon>Rodentia</taxon>
        <taxon>Hystricomorpha</taxon>
        <taxon>Bathyergidae</taxon>
        <taxon>Fukomys</taxon>
    </lineage>
</organism>
<accession>A0A091DXS7</accession>
<evidence type="ECO:0000313" key="1">
    <source>
        <dbReference type="EMBL" id="KFO35100.1"/>
    </source>
</evidence>
<keyword evidence="2" id="KW-1185">Reference proteome</keyword>